<name>A0AAQ3S864_VIGMU</name>
<dbReference type="CDD" id="cd06257">
    <property type="entry name" value="DnaJ"/>
    <property type="match status" value="1"/>
</dbReference>
<evidence type="ECO:0000256" key="1">
    <source>
        <dbReference type="SAM" id="MobiDB-lite"/>
    </source>
</evidence>
<feature type="transmembrane region" description="Helical" evidence="2">
    <location>
        <begin position="128"/>
        <end position="149"/>
    </location>
</feature>
<dbReference type="GO" id="GO:0071218">
    <property type="term" value="P:cellular response to misfolded protein"/>
    <property type="evidence" value="ECO:0007669"/>
    <property type="project" value="TreeGrafter"/>
</dbReference>
<dbReference type="SMART" id="SM00271">
    <property type="entry name" value="DnaJ"/>
    <property type="match status" value="1"/>
</dbReference>
<dbReference type="InterPro" id="IPR051100">
    <property type="entry name" value="DnaJ_subfamily_B/C"/>
</dbReference>
<evidence type="ECO:0000313" key="4">
    <source>
        <dbReference type="EMBL" id="WVZ19998.1"/>
    </source>
</evidence>
<dbReference type="InterPro" id="IPR036869">
    <property type="entry name" value="J_dom_sf"/>
</dbReference>
<feature type="region of interest" description="Disordered" evidence="1">
    <location>
        <begin position="75"/>
        <end position="117"/>
    </location>
</feature>
<reference evidence="4 5" key="1">
    <citation type="journal article" date="2023" name="Life. Sci Alliance">
        <title>Evolutionary insights into 3D genome organization and epigenetic landscape of Vigna mungo.</title>
        <authorList>
            <person name="Junaid A."/>
            <person name="Singh B."/>
            <person name="Bhatia S."/>
        </authorList>
    </citation>
    <scope>NUCLEOTIDE SEQUENCE [LARGE SCALE GENOMIC DNA]</scope>
    <source>
        <strain evidence="4">Urdbean</strain>
    </source>
</reference>
<dbReference type="InterPro" id="IPR001623">
    <property type="entry name" value="DnaJ_domain"/>
</dbReference>
<dbReference type="GO" id="GO:0030544">
    <property type="term" value="F:Hsp70 protein binding"/>
    <property type="evidence" value="ECO:0007669"/>
    <property type="project" value="TreeGrafter"/>
</dbReference>
<dbReference type="PANTHER" id="PTHR43908">
    <property type="entry name" value="AT29763P-RELATED"/>
    <property type="match status" value="1"/>
</dbReference>
<protein>
    <recommendedName>
        <fullName evidence="3">J domain-containing protein</fullName>
    </recommendedName>
</protein>
<evidence type="ECO:0000313" key="5">
    <source>
        <dbReference type="Proteomes" id="UP001374535"/>
    </source>
</evidence>
<dbReference type="PRINTS" id="PR00625">
    <property type="entry name" value="JDOMAIN"/>
</dbReference>
<keyword evidence="5" id="KW-1185">Reference proteome</keyword>
<keyword evidence="2" id="KW-0812">Transmembrane</keyword>
<accession>A0AAQ3S864</accession>
<evidence type="ECO:0000259" key="3">
    <source>
        <dbReference type="PROSITE" id="PS50076"/>
    </source>
</evidence>
<dbReference type="Pfam" id="PF00226">
    <property type="entry name" value="DnaJ"/>
    <property type="match status" value="1"/>
</dbReference>
<dbReference type="Proteomes" id="UP001374535">
    <property type="component" value="Chromosome 2"/>
</dbReference>
<dbReference type="PROSITE" id="PS00636">
    <property type="entry name" value="DNAJ_1"/>
    <property type="match status" value="1"/>
</dbReference>
<feature type="compositionally biased region" description="Basic and acidic residues" evidence="1">
    <location>
        <begin position="75"/>
        <end position="94"/>
    </location>
</feature>
<feature type="domain" description="J" evidence="3">
    <location>
        <begin position="22"/>
        <end position="86"/>
    </location>
</feature>
<proteinExistence type="predicted"/>
<evidence type="ECO:0000256" key="2">
    <source>
        <dbReference type="SAM" id="Phobius"/>
    </source>
</evidence>
<dbReference type="InterPro" id="IPR018253">
    <property type="entry name" value="DnaJ_domain_CS"/>
</dbReference>
<dbReference type="AlphaFoldDB" id="A0AAQ3S864"/>
<organism evidence="4 5">
    <name type="scientific">Vigna mungo</name>
    <name type="common">Black gram</name>
    <name type="synonym">Phaseolus mungo</name>
    <dbReference type="NCBI Taxonomy" id="3915"/>
    <lineage>
        <taxon>Eukaryota</taxon>
        <taxon>Viridiplantae</taxon>
        <taxon>Streptophyta</taxon>
        <taxon>Embryophyta</taxon>
        <taxon>Tracheophyta</taxon>
        <taxon>Spermatophyta</taxon>
        <taxon>Magnoliopsida</taxon>
        <taxon>eudicotyledons</taxon>
        <taxon>Gunneridae</taxon>
        <taxon>Pentapetalae</taxon>
        <taxon>rosids</taxon>
        <taxon>fabids</taxon>
        <taxon>Fabales</taxon>
        <taxon>Fabaceae</taxon>
        <taxon>Papilionoideae</taxon>
        <taxon>50 kb inversion clade</taxon>
        <taxon>NPAAA clade</taxon>
        <taxon>indigoferoid/millettioid clade</taxon>
        <taxon>Phaseoleae</taxon>
        <taxon>Vigna</taxon>
    </lineage>
</organism>
<dbReference type="Gene3D" id="1.10.287.110">
    <property type="entry name" value="DnaJ domain"/>
    <property type="match status" value="1"/>
</dbReference>
<dbReference type="EMBL" id="CP144699">
    <property type="protein sequence ID" value="WVZ19998.1"/>
    <property type="molecule type" value="Genomic_DNA"/>
</dbReference>
<keyword evidence="2" id="KW-0472">Membrane</keyword>
<dbReference type="GO" id="GO:0005789">
    <property type="term" value="C:endoplasmic reticulum membrane"/>
    <property type="evidence" value="ECO:0007669"/>
    <property type="project" value="TreeGrafter"/>
</dbReference>
<dbReference type="SUPFAM" id="SSF46565">
    <property type="entry name" value="Chaperone J-domain"/>
    <property type="match status" value="1"/>
</dbReference>
<keyword evidence="2" id="KW-1133">Transmembrane helix</keyword>
<sequence length="157" mass="17832">MSPASYTEDDVRLIREIKGKSDYYAILGLEKSCSVQEIRKAHHELALKVHTDRNKAPGSQDAFSKVSEAYQCLKDEDSRRKYDQTRPVEDFDYRLRRRPPPPPPPSSGIGNPKKSKVNDGWGGKHHNFVPLILLLPLLMVILFACSPFLSRVFLALI</sequence>
<gene>
    <name evidence="4" type="ORF">V8G54_007320</name>
</gene>
<dbReference type="PANTHER" id="PTHR43908:SF5">
    <property type="entry name" value="CHAPERONE PROTEIN DNAJ 49"/>
    <property type="match status" value="1"/>
</dbReference>
<dbReference type="PROSITE" id="PS50076">
    <property type="entry name" value="DNAJ_2"/>
    <property type="match status" value="1"/>
</dbReference>